<proteinExistence type="predicted"/>
<gene>
    <name evidence="1" type="ORF">NQ176_g4370</name>
</gene>
<dbReference type="Proteomes" id="UP001143910">
    <property type="component" value="Unassembled WGS sequence"/>
</dbReference>
<evidence type="ECO:0000313" key="2">
    <source>
        <dbReference type="Proteomes" id="UP001143910"/>
    </source>
</evidence>
<keyword evidence="2" id="KW-1185">Reference proteome</keyword>
<dbReference type="EMBL" id="JANJQO010000472">
    <property type="protein sequence ID" value="KAJ2977434.1"/>
    <property type="molecule type" value="Genomic_DNA"/>
</dbReference>
<evidence type="ECO:0000313" key="1">
    <source>
        <dbReference type="EMBL" id="KAJ2977434.1"/>
    </source>
</evidence>
<organism evidence="1 2">
    <name type="scientific">Zarea fungicola</name>
    <dbReference type="NCBI Taxonomy" id="93591"/>
    <lineage>
        <taxon>Eukaryota</taxon>
        <taxon>Fungi</taxon>
        <taxon>Dikarya</taxon>
        <taxon>Ascomycota</taxon>
        <taxon>Pezizomycotina</taxon>
        <taxon>Sordariomycetes</taxon>
        <taxon>Hypocreomycetidae</taxon>
        <taxon>Hypocreales</taxon>
        <taxon>Cordycipitaceae</taxon>
        <taxon>Zarea</taxon>
    </lineage>
</organism>
<name>A0ACC1NET5_9HYPO</name>
<protein>
    <submittedName>
        <fullName evidence="1">Uncharacterized protein</fullName>
    </submittedName>
</protein>
<accession>A0ACC1NET5</accession>
<comment type="caution">
    <text evidence="1">The sequence shown here is derived from an EMBL/GenBank/DDBJ whole genome shotgun (WGS) entry which is preliminary data.</text>
</comment>
<sequence length="194" mass="20857">MAPPSGTHGATTPSGYASSMTAASERDIEAHPTPNSNRVSYFRHLLDQAGVTQSVIDYQYPGKGTTESPYIVDFLPDDTYNPLSFPVARKWTLILTQAVATLAVTFASSAYSGGIREILIDFGVSQEVVILGVSLFVLGFALGPLLWAPLSEIFGRQKLFFISYLALTAFNAGAAGQRSVQPPERRDESPQVGP</sequence>
<reference evidence="1" key="1">
    <citation type="submission" date="2022-08" db="EMBL/GenBank/DDBJ databases">
        <title>Genome Sequence of Lecanicillium fungicola.</title>
        <authorList>
            <person name="Buettner E."/>
        </authorList>
    </citation>
    <scope>NUCLEOTIDE SEQUENCE</scope>
    <source>
        <strain evidence="1">Babe33</strain>
    </source>
</reference>